<keyword evidence="6 7" id="KW-0472">Membrane</keyword>
<proteinExistence type="inferred from homology"/>
<evidence type="ECO:0000256" key="6">
    <source>
        <dbReference type="ARBA" id="ARBA00023136"/>
    </source>
</evidence>
<dbReference type="InterPro" id="IPR007140">
    <property type="entry name" value="DUF350"/>
</dbReference>
<evidence type="ECO:0000256" key="3">
    <source>
        <dbReference type="ARBA" id="ARBA00022475"/>
    </source>
</evidence>
<keyword evidence="5 7" id="KW-1133">Transmembrane helix</keyword>
<dbReference type="Pfam" id="PF03994">
    <property type="entry name" value="DUF350"/>
    <property type="match status" value="1"/>
</dbReference>
<dbReference type="EMBL" id="FIZX01000002">
    <property type="protein sequence ID" value="CZF80904.1"/>
    <property type="molecule type" value="Genomic_DNA"/>
</dbReference>
<dbReference type="STRING" id="1796497.GCE9029_02270"/>
<protein>
    <recommendedName>
        <fullName evidence="10">DUF350 domain-containing protein</fullName>
    </recommendedName>
</protein>
<evidence type="ECO:0000256" key="4">
    <source>
        <dbReference type="ARBA" id="ARBA00022692"/>
    </source>
</evidence>
<organism evidence="8 9">
    <name type="scientific">Grimontia celer</name>
    <dbReference type="NCBI Taxonomy" id="1796497"/>
    <lineage>
        <taxon>Bacteria</taxon>
        <taxon>Pseudomonadati</taxon>
        <taxon>Pseudomonadota</taxon>
        <taxon>Gammaproteobacteria</taxon>
        <taxon>Vibrionales</taxon>
        <taxon>Vibrionaceae</taxon>
        <taxon>Grimontia</taxon>
    </lineage>
</organism>
<accession>A0A128F3C0</accession>
<gene>
    <name evidence="8" type="ORF">GCE9029_02270</name>
</gene>
<evidence type="ECO:0000256" key="1">
    <source>
        <dbReference type="ARBA" id="ARBA00004651"/>
    </source>
</evidence>
<comment type="subcellular location">
    <subcellularLocation>
        <location evidence="1">Cell membrane</location>
        <topology evidence="1">Multi-pass membrane protein</topology>
    </subcellularLocation>
</comment>
<evidence type="ECO:0000313" key="8">
    <source>
        <dbReference type="EMBL" id="CZF80904.1"/>
    </source>
</evidence>
<dbReference type="OrthoDB" id="5966613at2"/>
<sequence length="76" mass="8445">MGSEFFFASILNLSINLIYTIISLLVGVYALLWVDKKLLKNVDIEEEMKKGNVAVSLFASTILIFVAVIVAFGFRS</sequence>
<evidence type="ECO:0000256" key="2">
    <source>
        <dbReference type="ARBA" id="ARBA00005779"/>
    </source>
</evidence>
<evidence type="ECO:0000256" key="7">
    <source>
        <dbReference type="SAM" id="Phobius"/>
    </source>
</evidence>
<evidence type="ECO:0000313" key="9">
    <source>
        <dbReference type="Proteomes" id="UP000071641"/>
    </source>
</evidence>
<keyword evidence="4 7" id="KW-0812">Transmembrane</keyword>
<dbReference type="Proteomes" id="UP000071641">
    <property type="component" value="Unassembled WGS sequence"/>
</dbReference>
<keyword evidence="9" id="KW-1185">Reference proteome</keyword>
<evidence type="ECO:0000256" key="5">
    <source>
        <dbReference type="ARBA" id="ARBA00022989"/>
    </source>
</evidence>
<dbReference type="AlphaFoldDB" id="A0A128F3C0"/>
<dbReference type="RefSeq" id="WP_002536650.1">
    <property type="nucleotide sequence ID" value="NZ_FIZX01000002.1"/>
</dbReference>
<feature type="transmembrane region" description="Helical" evidence="7">
    <location>
        <begin position="53"/>
        <end position="74"/>
    </location>
</feature>
<keyword evidence="3" id="KW-1003">Cell membrane</keyword>
<dbReference type="GO" id="GO:0005886">
    <property type="term" value="C:plasma membrane"/>
    <property type="evidence" value="ECO:0007669"/>
    <property type="project" value="UniProtKB-SubCell"/>
</dbReference>
<reference evidence="9" key="1">
    <citation type="submission" date="2016-02" db="EMBL/GenBank/DDBJ databases">
        <authorList>
            <person name="Rodrigo-Torres Lidia"/>
            <person name="Arahal R.David."/>
        </authorList>
    </citation>
    <scope>NUCLEOTIDE SEQUENCE [LARGE SCALE GENOMIC DNA]</scope>
    <source>
        <strain evidence="9">CECT 9029</strain>
    </source>
</reference>
<feature type="transmembrane region" description="Helical" evidence="7">
    <location>
        <begin position="6"/>
        <end position="32"/>
    </location>
</feature>
<name>A0A128F3C0_9GAMM</name>
<evidence type="ECO:0008006" key="10">
    <source>
        <dbReference type="Google" id="ProtNLM"/>
    </source>
</evidence>
<comment type="similarity">
    <text evidence="2">Belongs to the UPF0719 family.</text>
</comment>